<organism evidence="3 4">
    <name type="scientific">Flammeovirga aprica JL-4</name>
    <dbReference type="NCBI Taxonomy" id="694437"/>
    <lineage>
        <taxon>Bacteria</taxon>
        <taxon>Pseudomonadati</taxon>
        <taxon>Bacteroidota</taxon>
        <taxon>Cytophagia</taxon>
        <taxon>Cytophagales</taxon>
        <taxon>Flammeovirgaceae</taxon>
        <taxon>Flammeovirga</taxon>
    </lineage>
</organism>
<evidence type="ECO:0000313" key="4">
    <source>
        <dbReference type="Proteomes" id="UP000576082"/>
    </source>
</evidence>
<dbReference type="PANTHER" id="PTHR35532:SF5">
    <property type="entry name" value="CARBOHYDRATE-BINDING DOMAIN-CONTAINING PROTEIN"/>
    <property type="match status" value="1"/>
</dbReference>
<sequence length="365" mass="42970">MILRLTSILSVFTLLTASTVMAQKYPTPESYLCYQSASPIIIDGVLDEEDWANAEWTQDFVDIEGDKQPNPPFQTRVKMLWDKDYLYIAAELEEPHLWSTITERDAVIYQDNDFEVFLNPVPTSSQYYEFEMNLLNTVWDLMMTKPYRDGGKYMNAWDIDGLKSAVKMYGTLNDPTDKDEKWTLEIAFPWKVIGQENPLAIFPKEDTRWRINFSRVNWDLEEKDGAYAKKIDPKTGRTYPEHNWVWSPQGEIAMHMPEQWGYLHFTENKVGDKVKKEIKETEGERLYRHLFDIYYKQKAFFLKNRVYAKTFKELGGVDKMHYNGKELTPKMDQTLTGFQLVLEVPQEKKIYVIREDSSTDIIDMN</sequence>
<gene>
    <name evidence="3" type="ORF">HHU12_01890</name>
</gene>
<feature type="signal peptide" evidence="1">
    <location>
        <begin position="1"/>
        <end position="22"/>
    </location>
</feature>
<dbReference type="RefSeq" id="WP_169654450.1">
    <property type="nucleotide sequence ID" value="NZ_JABANE010000003.1"/>
</dbReference>
<accession>A0A7X9P120</accession>
<dbReference type="EMBL" id="JABANE010000003">
    <property type="protein sequence ID" value="NME66704.1"/>
    <property type="molecule type" value="Genomic_DNA"/>
</dbReference>
<comment type="caution">
    <text evidence="3">The sequence shown here is derived from an EMBL/GenBank/DDBJ whole genome shotgun (WGS) entry which is preliminary data.</text>
</comment>
<keyword evidence="1" id="KW-0732">Signal</keyword>
<dbReference type="GO" id="GO:0004553">
    <property type="term" value="F:hydrolase activity, hydrolyzing O-glycosyl compounds"/>
    <property type="evidence" value="ECO:0007669"/>
    <property type="project" value="InterPro"/>
</dbReference>
<dbReference type="GO" id="GO:0030246">
    <property type="term" value="F:carbohydrate binding"/>
    <property type="evidence" value="ECO:0007669"/>
    <property type="project" value="InterPro"/>
</dbReference>
<dbReference type="CDD" id="cd09620">
    <property type="entry name" value="CBM9_like_3"/>
    <property type="match status" value="1"/>
</dbReference>
<evidence type="ECO:0000259" key="2">
    <source>
        <dbReference type="Pfam" id="PF06452"/>
    </source>
</evidence>
<protein>
    <submittedName>
        <fullName evidence="3">Carbohydrate-binding family 9-like protein</fullName>
    </submittedName>
</protein>
<dbReference type="GO" id="GO:0016052">
    <property type="term" value="P:carbohydrate catabolic process"/>
    <property type="evidence" value="ECO:0007669"/>
    <property type="project" value="InterPro"/>
</dbReference>
<keyword evidence="4" id="KW-1185">Reference proteome</keyword>
<dbReference type="PANTHER" id="PTHR35532">
    <property type="entry name" value="SIMILAR TO POLYHYDROXYALKANOATE DEPOLYMERASE"/>
    <property type="match status" value="1"/>
</dbReference>
<name>A0A7X9P120_9BACT</name>
<feature type="domain" description="Carbohydrate-binding" evidence="2">
    <location>
        <begin position="42"/>
        <end position="193"/>
    </location>
</feature>
<dbReference type="AlphaFoldDB" id="A0A7X9P120"/>
<dbReference type="InterPro" id="IPR010502">
    <property type="entry name" value="Carb-bd_dom_fam9"/>
</dbReference>
<dbReference type="Pfam" id="PF06452">
    <property type="entry name" value="CBM9_1"/>
    <property type="match status" value="1"/>
</dbReference>
<dbReference type="Proteomes" id="UP000576082">
    <property type="component" value="Unassembled WGS sequence"/>
</dbReference>
<reference evidence="3 4" key="1">
    <citation type="submission" date="2020-04" db="EMBL/GenBank/DDBJ databases">
        <title>Flammeovirga sp. SR4, a novel species isolated from seawater.</title>
        <authorList>
            <person name="Wang X."/>
        </authorList>
    </citation>
    <scope>NUCLEOTIDE SEQUENCE [LARGE SCALE GENOMIC DNA]</scope>
    <source>
        <strain evidence="3 4">ATCC 23126</strain>
    </source>
</reference>
<dbReference type="SUPFAM" id="SSF49344">
    <property type="entry name" value="CBD9-like"/>
    <property type="match status" value="1"/>
</dbReference>
<proteinExistence type="predicted"/>
<feature type="chain" id="PRO_5031452355" evidence="1">
    <location>
        <begin position="23"/>
        <end position="365"/>
    </location>
</feature>
<dbReference type="Gene3D" id="2.60.40.1190">
    <property type="match status" value="1"/>
</dbReference>
<evidence type="ECO:0000313" key="3">
    <source>
        <dbReference type="EMBL" id="NME66704.1"/>
    </source>
</evidence>
<evidence type="ECO:0000256" key="1">
    <source>
        <dbReference type="SAM" id="SignalP"/>
    </source>
</evidence>